<feature type="transmembrane region" description="Helical" evidence="7">
    <location>
        <begin position="79"/>
        <end position="98"/>
    </location>
</feature>
<protein>
    <submittedName>
        <fullName evidence="8">Manganese ABC transporter permease</fullName>
    </submittedName>
</protein>
<dbReference type="PANTHER" id="PTHR30477">
    <property type="entry name" value="ABC-TRANSPORTER METAL-BINDING PROTEIN"/>
    <property type="match status" value="1"/>
</dbReference>
<dbReference type="GO" id="GO:0055085">
    <property type="term" value="P:transmembrane transport"/>
    <property type="evidence" value="ECO:0007669"/>
    <property type="project" value="InterPro"/>
</dbReference>
<keyword evidence="3 6" id="KW-0812">Transmembrane</keyword>
<comment type="caution">
    <text evidence="8">The sequence shown here is derived from an EMBL/GenBank/DDBJ whole genome shotgun (WGS) entry which is preliminary data.</text>
</comment>
<keyword evidence="6" id="KW-0813">Transport</keyword>
<keyword evidence="5 7" id="KW-0472">Membrane</keyword>
<evidence type="ECO:0000256" key="1">
    <source>
        <dbReference type="ARBA" id="ARBA00004141"/>
    </source>
</evidence>
<comment type="similarity">
    <text evidence="2 6">Belongs to the ABC-3 integral membrane protein family.</text>
</comment>
<dbReference type="SUPFAM" id="SSF81345">
    <property type="entry name" value="ABC transporter involved in vitamin B12 uptake, BtuC"/>
    <property type="match status" value="1"/>
</dbReference>
<dbReference type="InterPro" id="IPR037294">
    <property type="entry name" value="ABC_BtuC-like"/>
</dbReference>
<proteinExistence type="inferred from homology"/>
<name>A0A937W1S2_UNCTE</name>
<comment type="subcellular location">
    <subcellularLocation>
        <location evidence="6">Cell membrane</location>
        <topology evidence="6">Multi-pass membrane protein</topology>
    </subcellularLocation>
    <subcellularLocation>
        <location evidence="1">Membrane</location>
        <topology evidence="1">Multi-pass membrane protein</topology>
    </subcellularLocation>
</comment>
<dbReference type="GO" id="GO:0010043">
    <property type="term" value="P:response to zinc ion"/>
    <property type="evidence" value="ECO:0007669"/>
    <property type="project" value="TreeGrafter"/>
</dbReference>
<dbReference type="Proteomes" id="UP000712673">
    <property type="component" value="Unassembled WGS sequence"/>
</dbReference>
<evidence type="ECO:0000256" key="2">
    <source>
        <dbReference type="ARBA" id="ARBA00008034"/>
    </source>
</evidence>
<keyword evidence="4 7" id="KW-1133">Transmembrane helix</keyword>
<organism evidence="8 9">
    <name type="scientific">Tectimicrobiota bacterium</name>
    <dbReference type="NCBI Taxonomy" id="2528274"/>
    <lineage>
        <taxon>Bacteria</taxon>
        <taxon>Pseudomonadati</taxon>
        <taxon>Nitrospinota/Tectimicrobiota group</taxon>
        <taxon>Candidatus Tectimicrobiota</taxon>
    </lineage>
</organism>
<sequence length="111" mass="11606">LSVPMVREALLLLLVLTVVVGIQATGVVLTNALLITPAASAALLTDRLPRMMLLAAGIAVLSALVGLYSSYYWHVASGAAIVLTCTACFGVALGLRAWQHRRRDGPGRVPA</sequence>
<accession>A0A937W1S2</accession>
<reference evidence="8" key="1">
    <citation type="submission" date="2019-03" db="EMBL/GenBank/DDBJ databases">
        <title>Lake Tanganyika Metagenome-Assembled Genomes (MAGs).</title>
        <authorList>
            <person name="Tran P."/>
        </authorList>
    </citation>
    <scope>NUCLEOTIDE SEQUENCE</scope>
    <source>
        <strain evidence="8">K_DeepCast_65m_m2_066</strain>
    </source>
</reference>
<evidence type="ECO:0000256" key="3">
    <source>
        <dbReference type="ARBA" id="ARBA00022692"/>
    </source>
</evidence>
<dbReference type="Pfam" id="PF00950">
    <property type="entry name" value="ABC-3"/>
    <property type="match status" value="1"/>
</dbReference>
<evidence type="ECO:0000313" key="8">
    <source>
        <dbReference type="EMBL" id="MBM3224135.1"/>
    </source>
</evidence>
<dbReference type="GO" id="GO:0043190">
    <property type="term" value="C:ATP-binding cassette (ABC) transporter complex"/>
    <property type="evidence" value="ECO:0007669"/>
    <property type="project" value="InterPro"/>
</dbReference>
<feature type="transmembrane region" description="Helical" evidence="7">
    <location>
        <begin position="51"/>
        <end position="73"/>
    </location>
</feature>
<evidence type="ECO:0000256" key="4">
    <source>
        <dbReference type="ARBA" id="ARBA00022989"/>
    </source>
</evidence>
<feature type="non-terminal residue" evidence="8">
    <location>
        <position position="1"/>
    </location>
</feature>
<dbReference type="AlphaFoldDB" id="A0A937W1S2"/>
<dbReference type="PANTHER" id="PTHR30477:SF13">
    <property type="entry name" value="IRON TRANSPORT SYSTEM MEMBRANE PROTEIN HI_0360-RELATED"/>
    <property type="match status" value="1"/>
</dbReference>
<dbReference type="InterPro" id="IPR001626">
    <property type="entry name" value="ABC_TroCD"/>
</dbReference>
<dbReference type="EMBL" id="VGLS01000264">
    <property type="protein sequence ID" value="MBM3224135.1"/>
    <property type="molecule type" value="Genomic_DNA"/>
</dbReference>
<evidence type="ECO:0000256" key="6">
    <source>
        <dbReference type="RuleBase" id="RU003943"/>
    </source>
</evidence>
<gene>
    <name evidence="8" type="ORF">FJZ47_10065</name>
</gene>
<evidence type="ECO:0000256" key="7">
    <source>
        <dbReference type="SAM" id="Phobius"/>
    </source>
</evidence>
<feature type="transmembrane region" description="Helical" evidence="7">
    <location>
        <begin position="12"/>
        <end position="39"/>
    </location>
</feature>
<evidence type="ECO:0000256" key="5">
    <source>
        <dbReference type="ARBA" id="ARBA00023136"/>
    </source>
</evidence>
<evidence type="ECO:0000313" key="9">
    <source>
        <dbReference type="Proteomes" id="UP000712673"/>
    </source>
</evidence>